<feature type="region of interest" description="Disordered" evidence="1">
    <location>
        <begin position="338"/>
        <end position="389"/>
    </location>
</feature>
<feature type="region of interest" description="Disordered" evidence="1">
    <location>
        <begin position="227"/>
        <end position="321"/>
    </location>
</feature>
<sequence>MKDKSLHRSIWLEGPRPIPLPKQAMNITSKDDDEVGPPSNLHLHPLRVGVADKKVVKGLPLDATKTARVFLQLSRQQRNLLAILHPLETFLQFPTLQGRFCTFPRKLGYFCNFLRFKGFSAIFHKLGNSMQLLRAAGVLLQFFTFPGVFCNFYIFRGFSAIFPSRRAFVTFPTNRDFCAIFRTVGTRDISVIFPLRWDISAILDSRGSFLQFLHFLGGYICNYSHPKGPREMRGTKGQGAKRERVKKAPPKRGSKDPKGAKEELPPPRRGREGPRPPPPNTPPSFYRGEGGEEEGDRRWGHTNRGANQRYPPPVWKEVGGLPNRRYLQLETVVSPDQLAKYENSRKSSGSLRDRGIVRDDDGAKGRRRRRKQEEARKHESWRSKDFWEA</sequence>
<keyword evidence="2" id="KW-0812">Transmembrane</keyword>
<dbReference type="Proteomes" id="UP000652761">
    <property type="component" value="Unassembled WGS sequence"/>
</dbReference>
<gene>
    <name evidence="3" type="ORF">Taro_025604</name>
</gene>
<name>A0A843VNT2_COLES</name>
<organism evidence="3 4">
    <name type="scientific">Colocasia esculenta</name>
    <name type="common">Wild taro</name>
    <name type="synonym">Arum esculentum</name>
    <dbReference type="NCBI Taxonomy" id="4460"/>
    <lineage>
        <taxon>Eukaryota</taxon>
        <taxon>Viridiplantae</taxon>
        <taxon>Streptophyta</taxon>
        <taxon>Embryophyta</taxon>
        <taxon>Tracheophyta</taxon>
        <taxon>Spermatophyta</taxon>
        <taxon>Magnoliopsida</taxon>
        <taxon>Liliopsida</taxon>
        <taxon>Araceae</taxon>
        <taxon>Aroideae</taxon>
        <taxon>Colocasieae</taxon>
        <taxon>Colocasia</taxon>
    </lineage>
</organism>
<feature type="compositionally biased region" description="Basic and acidic residues" evidence="1">
    <location>
        <begin position="253"/>
        <end position="274"/>
    </location>
</feature>
<evidence type="ECO:0000313" key="4">
    <source>
        <dbReference type="Proteomes" id="UP000652761"/>
    </source>
</evidence>
<evidence type="ECO:0000256" key="1">
    <source>
        <dbReference type="SAM" id="MobiDB-lite"/>
    </source>
</evidence>
<keyword evidence="2" id="KW-1133">Transmembrane helix</keyword>
<protein>
    <submittedName>
        <fullName evidence="3">Uncharacterized protein</fullName>
    </submittedName>
</protein>
<reference evidence="3" key="1">
    <citation type="submission" date="2017-07" db="EMBL/GenBank/DDBJ databases">
        <title>Taro Niue Genome Assembly and Annotation.</title>
        <authorList>
            <person name="Atibalentja N."/>
            <person name="Keating K."/>
            <person name="Fields C.J."/>
        </authorList>
    </citation>
    <scope>NUCLEOTIDE SEQUENCE</scope>
    <source>
        <strain evidence="3">Niue_2</strain>
        <tissue evidence="3">Leaf</tissue>
    </source>
</reference>
<comment type="caution">
    <text evidence="3">The sequence shown here is derived from an EMBL/GenBank/DDBJ whole genome shotgun (WGS) entry which is preliminary data.</text>
</comment>
<keyword evidence="4" id="KW-1185">Reference proteome</keyword>
<dbReference type="EMBL" id="NMUH01001504">
    <property type="protein sequence ID" value="MQL92969.1"/>
    <property type="molecule type" value="Genomic_DNA"/>
</dbReference>
<feature type="transmembrane region" description="Helical" evidence="2">
    <location>
        <begin position="132"/>
        <end position="155"/>
    </location>
</feature>
<feature type="compositionally biased region" description="Basic residues" evidence="1">
    <location>
        <begin position="243"/>
        <end position="252"/>
    </location>
</feature>
<keyword evidence="2" id="KW-0472">Membrane</keyword>
<evidence type="ECO:0000313" key="3">
    <source>
        <dbReference type="EMBL" id="MQL92969.1"/>
    </source>
</evidence>
<evidence type="ECO:0000256" key="2">
    <source>
        <dbReference type="SAM" id="Phobius"/>
    </source>
</evidence>
<accession>A0A843VNT2</accession>
<dbReference type="AlphaFoldDB" id="A0A843VNT2"/>
<feature type="compositionally biased region" description="Basic and acidic residues" evidence="1">
    <location>
        <begin position="351"/>
        <end position="364"/>
    </location>
</feature>
<feature type="compositionally biased region" description="Basic and acidic residues" evidence="1">
    <location>
        <begin position="371"/>
        <end position="389"/>
    </location>
</feature>
<proteinExistence type="predicted"/>